<evidence type="ECO:0000313" key="1">
    <source>
        <dbReference type="EMBL" id="GAK58706.1"/>
    </source>
</evidence>
<keyword evidence="2" id="KW-1185">Reference proteome</keyword>
<reference evidence="1" key="1">
    <citation type="journal article" date="2015" name="PeerJ">
        <title>First genomic representation of candidate bacterial phylum KSB3 points to enhanced environmental sensing as a trigger of wastewater bulking.</title>
        <authorList>
            <person name="Sekiguchi Y."/>
            <person name="Ohashi A."/>
            <person name="Parks D.H."/>
            <person name="Yamauchi T."/>
            <person name="Tyson G.W."/>
            <person name="Hugenholtz P."/>
        </authorList>
    </citation>
    <scope>NUCLEOTIDE SEQUENCE [LARGE SCALE GENOMIC DNA]</scope>
</reference>
<dbReference type="STRING" id="1499967.U27_05681"/>
<dbReference type="Proteomes" id="UP000030661">
    <property type="component" value="Unassembled WGS sequence"/>
</dbReference>
<sequence>MKKVGWIVILCLIVNMGIPGSPLATEEIFEIHFVSEAWENVTHADGTGLCWELFRMVYEPRGIQVMFEIVPYARATNMVQQKQADASVSVYLDEYDNALFSEWHYLQDLVLAIFKKGKVTTREGEKSLSGKIEWMRGYAFNEYLQTEVKFYEVDTRKSGLKMLERDRLDFFLDTEVKLHEALQEGYIDIDAFQVETL</sequence>
<evidence type="ECO:0000313" key="2">
    <source>
        <dbReference type="Proteomes" id="UP000030661"/>
    </source>
</evidence>
<dbReference type="SUPFAM" id="SSF53850">
    <property type="entry name" value="Periplasmic binding protein-like II"/>
    <property type="match status" value="1"/>
</dbReference>
<dbReference type="AlphaFoldDB" id="A0A081C2A1"/>
<accession>A0A081C2A1</accession>
<organism evidence="1">
    <name type="scientific">Vecturithrix granuli</name>
    <dbReference type="NCBI Taxonomy" id="1499967"/>
    <lineage>
        <taxon>Bacteria</taxon>
        <taxon>Candidatus Moduliflexota</taxon>
        <taxon>Candidatus Vecturitrichia</taxon>
        <taxon>Candidatus Vecturitrichales</taxon>
        <taxon>Candidatus Vecturitrichaceae</taxon>
        <taxon>Candidatus Vecturithrix</taxon>
    </lineage>
</organism>
<dbReference type="EMBL" id="DF820468">
    <property type="protein sequence ID" value="GAK58706.1"/>
    <property type="molecule type" value="Genomic_DNA"/>
</dbReference>
<gene>
    <name evidence="1" type="ORF">U27_05681</name>
</gene>
<dbReference type="eggNOG" id="COG0834">
    <property type="taxonomic scope" value="Bacteria"/>
</dbReference>
<proteinExistence type="predicted"/>
<name>A0A081C2A1_VECG1</name>
<protein>
    <submittedName>
        <fullName evidence="1">Uncharacterized protein</fullName>
    </submittedName>
</protein>
<dbReference type="HOGENOM" id="CLU_094477_0_0_0"/>
<dbReference type="Gene3D" id="3.40.190.10">
    <property type="entry name" value="Periplasmic binding protein-like II"/>
    <property type="match status" value="2"/>
</dbReference>